<proteinExistence type="predicted"/>
<dbReference type="Proteomes" id="UP001162741">
    <property type="component" value="Chromosome"/>
</dbReference>
<organism evidence="1 2">
    <name type="scientific">Chitinophaga horti</name>
    <dbReference type="NCBI Taxonomy" id="2920382"/>
    <lineage>
        <taxon>Bacteria</taxon>
        <taxon>Pseudomonadati</taxon>
        <taxon>Bacteroidota</taxon>
        <taxon>Chitinophagia</taxon>
        <taxon>Chitinophagales</taxon>
        <taxon>Chitinophagaceae</taxon>
        <taxon>Chitinophaga</taxon>
    </lineage>
</organism>
<keyword evidence="2" id="KW-1185">Reference proteome</keyword>
<accession>A0ABY6IW86</accession>
<dbReference type="EMBL" id="CP107006">
    <property type="protein sequence ID" value="UYQ91640.1"/>
    <property type="molecule type" value="Genomic_DNA"/>
</dbReference>
<dbReference type="PROSITE" id="PS51257">
    <property type="entry name" value="PROKAR_LIPOPROTEIN"/>
    <property type="match status" value="1"/>
</dbReference>
<evidence type="ECO:0000313" key="2">
    <source>
        <dbReference type="Proteomes" id="UP001162741"/>
    </source>
</evidence>
<evidence type="ECO:0008006" key="3">
    <source>
        <dbReference type="Google" id="ProtNLM"/>
    </source>
</evidence>
<sequence length="315" mass="34649">MSRIRILLVIMAGLFLASCKDKSKKPGDEDRPLTFAEFSELFPAAKLPYKVSIETLKEKTADSLALKPKVAAQFLPDTLTAGVFQKEKPRIYPLAYFKTDDLHYVLVKAAGKSSSVAYICLFTPKGAFLNRLLAGQVKPGNTKEITTNIDNRYNIKVNTAEKRSTNYTANREDTYGAYPDGNIALIMTNSTDPGSGGLYNPIDTLPRTHKVSGDYTSGESNLVSIRDGETAKEFLFFISFSKDKGACHGELDGTARFTGANTGQFRDKNSECILEFKFSAGRVSISETGCGAYRGIKCMFEGSFVKKKEPKKKKA</sequence>
<dbReference type="RefSeq" id="WP_264280030.1">
    <property type="nucleotide sequence ID" value="NZ_CP107006.1"/>
</dbReference>
<gene>
    <name evidence="1" type="ORF">MKQ68_16245</name>
</gene>
<reference evidence="1" key="1">
    <citation type="submission" date="2022-10" db="EMBL/GenBank/DDBJ databases">
        <title>Chitinophaga sp. nov., isolated from soil.</title>
        <authorList>
            <person name="Jeon C.O."/>
        </authorList>
    </citation>
    <scope>NUCLEOTIDE SEQUENCE</scope>
    <source>
        <strain evidence="1">R8</strain>
    </source>
</reference>
<evidence type="ECO:0000313" key="1">
    <source>
        <dbReference type="EMBL" id="UYQ91640.1"/>
    </source>
</evidence>
<protein>
    <recommendedName>
        <fullName evidence="3">Lipoprotein</fullName>
    </recommendedName>
</protein>
<name>A0ABY6IW86_9BACT</name>